<evidence type="ECO:0000256" key="1">
    <source>
        <dbReference type="ARBA" id="ARBA00022617"/>
    </source>
</evidence>
<dbReference type="AlphaFoldDB" id="A0A6L6JBM0"/>
<feature type="chain" id="PRO_5026767388" evidence="5">
    <location>
        <begin position="25"/>
        <end position="157"/>
    </location>
</feature>
<dbReference type="Pfam" id="PF00034">
    <property type="entry name" value="Cytochrom_C"/>
    <property type="match status" value="1"/>
</dbReference>
<dbReference type="InterPro" id="IPR051459">
    <property type="entry name" value="Cytochrome_c-type_DH"/>
</dbReference>
<dbReference type="GO" id="GO:0009055">
    <property type="term" value="F:electron transfer activity"/>
    <property type="evidence" value="ECO:0007669"/>
    <property type="project" value="InterPro"/>
</dbReference>
<dbReference type="Proteomes" id="UP000478183">
    <property type="component" value="Unassembled WGS sequence"/>
</dbReference>
<accession>A0A6L6JBM0</accession>
<evidence type="ECO:0000256" key="5">
    <source>
        <dbReference type="SAM" id="SignalP"/>
    </source>
</evidence>
<evidence type="ECO:0000313" key="7">
    <source>
        <dbReference type="EMBL" id="MTH78027.1"/>
    </source>
</evidence>
<organism evidence="7 8">
    <name type="scientific">Paracoccus aestuariivivens</name>
    <dbReference type="NCBI Taxonomy" id="1820333"/>
    <lineage>
        <taxon>Bacteria</taxon>
        <taxon>Pseudomonadati</taxon>
        <taxon>Pseudomonadota</taxon>
        <taxon>Alphaproteobacteria</taxon>
        <taxon>Rhodobacterales</taxon>
        <taxon>Paracoccaceae</taxon>
        <taxon>Paracoccus</taxon>
    </lineage>
</organism>
<sequence length="157" mass="16022">MTIARSRLAAISALLLVATSVAPALGQDADGAQLFADNCAACHNDGGTGNPGLAPPLNRPAFWDALGDKAPDYLAGVLASGLTGKITVDGEMYVGLIMPAQTALSEQEAATVANWVLHEAGRDAPDEALPKVTPDLIAKTFAAPPAAHDLLAMRPKG</sequence>
<comment type="caution">
    <text evidence="7">The sequence shown here is derived from an EMBL/GenBank/DDBJ whole genome shotgun (WGS) entry which is preliminary data.</text>
</comment>
<dbReference type="GO" id="GO:0046872">
    <property type="term" value="F:metal ion binding"/>
    <property type="evidence" value="ECO:0007669"/>
    <property type="project" value="UniProtKB-KW"/>
</dbReference>
<dbReference type="PROSITE" id="PS51007">
    <property type="entry name" value="CYTC"/>
    <property type="match status" value="1"/>
</dbReference>
<protein>
    <submittedName>
        <fullName evidence="7">C-type cytochrome</fullName>
    </submittedName>
</protein>
<evidence type="ECO:0000259" key="6">
    <source>
        <dbReference type="PROSITE" id="PS51007"/>
    </source>
</evidence>
<dbReference type="InterPro" id="IPR036909">
    <property type="entry name" value="Cyt_c-like_dom_sf"/>
</dbReference>
<name>A0A6L6JBM0_9RHOB</name>
<evidence type="ECO:0000313" key="8">
    <source>
        <dbReference type="Proteomes" id="UP000478183"/>
    </source>
</evidence>
<dbReference type="RefSeq" id="WP_155095379.1">
    <property type="nucleotide sequence ID" value="NZ_WMIE01000004.1"/>
</dbReference>
<proteinExistence type="predicted"/>
<evidence type="ECO:0000256" key="3">
    <source>
        <dbReference type="ARBA" id="ARBA00023004"/>
    </source>
</evidence>
<keyword evidence="1 4" id="KW-0349">Heme</keyword>
<dbReference type="EMBL" id="WMIE01000004">
    <property type="protein sequence ID" value="MTH78027.1"/>
    <property type="molecule type" value="Genomic_DNA"/>
</dbReference>
<feature type="signal peptide" evidence="5">
    <location>
        <begin position="1"/>
        <end position="24"/>
    </location>
</feature>
<feature type="domain" description="Cytochrome c" evidence="6">
    <location>
        <begin position="26"/>
        <end position="120"/>
    </location>
</feature>
<dbReference type="Gene3D" id="1.10.760.10">
    <property type="entry name" value="Cytochrome c-like domain"/>
    <property type="match status" value="1"/>
</dbReference>
<keyword evidence="8" id="KW-1185">Reference proteome</keyword>
<keyword evidence="2 4" id="KW-0479">Metal-binding</keyword>
<dbReference type="GO" id="GO:0020037">
    <property type="term" value="F:heme binding"/>
    <property type="evidence" value="ECO:0007669"/>
    <property type="project" value="InterPro"/>
</dbReference>
<dbReference type="InterPro" id="IPR009056">
    <property type="entry name" value="Cyt_c-like_dom"/>
</dbReference>
<keyword evidence="5" id="KW-0732">Signal</keyword>
<dbReference type="PANTHER" id="PTHR35008">
    <property type="entry name" value="BLL4482 PROTEIN-RELATED"/>
    <property type="match status" value="1"/>
</dbReference>
<dbReference type="SUPFAM" id="SSF46626">
    <property type="entry name" value="Cytochrome c"/>
    <property type="match status" value="1"/>
</dbReference>
<reference evidence="7 8" key="1">
    <citation type="submission" date="2019-11" db="EMBL/GenBank/DDBJ databases">
        <authorList>
            <person name="Dong K."/>
        </authorList>
    </citation>
    <scope>NUCLEOTIDE SEQUENCE [LARGE SCALE GENOMIC DNA]</scope>
    <source>
        <strain evidence="7 8">NBRC 111993</strain>
    </source>
</reference>
<evidence type="ECO:0000256" key="2">
    <source>
        <dbReference type="ARBA" id="ARBA00022723"/>
    </source>
</evidence>
<evidence type="ECO:0000256" key="4">
    <source>
        <dbReference type="PROSITE-ProRule" id="PRU00433"/>
    </source>
</evidence>
<gene>
    <name evidence="7" type="ORF">GL286_09830</name>
</gene>
<dbReference type="OrthoDB" id="70223at2"/>
<keyword evidence="3 4" id="KW-0408">Iron</keyword>
<dbReference type="PANTHER" id="PTHR35008:SF8">
    <property type="entry name" value="ALCOHOL DEHYDROGENASE CYTOCHROME C SUBUNIT"/>
    <property type="match status" value="1"/>
</dbReference>